<comment type="subcellular location">
    <subcellularLocation>
        <location evidence="1">Membrane</location>
        <topology evidence="1">Multi-pass membrane protein</topology>
    </subcellularLocation>
</comment>
<keyword evidence="5 7" id="KW-0472">Membrane</keyword>
<evidence type="ECO:0000256" key="3">
    <source>
        <dbReference type="ARBA" id="ARBA00022692"/>
    </source>
</evidence>
<dbReference type="Proteomes" id="UP001152607">
    <property type="component" value="Unassembled WGS sequence"/>
</dbReference>
<sequence length="193" mass="20713">MALLSKMFKCYCCTPTRDQKPSLSEKSALPAYKDDGPSKAEVADTIVAKLFAAEKNDAVLQADLRSTIHAYGWYDGLAKAILSALENAIKLGEKMGPAMKTAYDQAVVGVNEVKQWAEAHPEMAAVIVTLVALGVLALMVPWALGVLGFAEEGIIGESWAAVWQATYRGFVPKGSLFSYLQSLGTKIGRGWVG</sequence>
<dbReference type="InterPro" id="IPR038213">
    <property type="entry name" value="IFI6/IFI27-like_sf"/>
</dbReference>
<evidence type="ECO:0000256" key="4">
    <source>
        <dbReference type="ARBA" id="ARBA00022989"/>
    </source>
</evidence>
<keyword evidence="3 7" id="KW-0812">Transmembrane</keyword>
<comment type="caution">
    <text evidence="8">The sequence shown here is derived from an EMBL/GenBank/DDBJ whole genome shotgun (WGS) entry which is preliminary data.</text>
</comment>
<evidence type="ECO:0000313" key="9">
    <source>
        <dbReference type="Proteomes" id="UP001152607"/>
    </source>
</evidence>
<evidence type="ECO:0000256" key="6">
    <source>
        <dbReference type="SAM" id="MobiDB-lite"/>
    </source>
</evidence>
<evidence type="ECO:0000256" key="7">
    <source>
        <dbReference type="SAM" id="Phobius"/>
    </source>
</evidence>
<dbReference type="InterPro" id="IPR009311">
    <property type="entry name" value="IFI6/IFI27-like"/>
</dbReference>
<accession>A0A9W4U9S1</accession>
<feature type="transmembrane region" description="Helical" evidence="7">
    <location>
        <begin position="124"/>
        <end position="144"/>
    </location>
</feature>
<proteinExistence type="inferred from homology"/>
<feature type="region of interest" description="Disordered" evidence="6">
    <location>
        <begin position="18"/>
        <end position="37"/>
    </location>
</feature>
<keyword evidence="4 7" id="KW-1133">Transmembrane helix</keyword>
<organism evidence="8 9">
    <name type="scientific">Periconia digitata</name>
    <dbReference type="NCBI Taxonomy" id="1303443"/>
    <lineage>
        <taxon>Eukaryota</taxon>
        <taxon>Fungi</taxon>
        <taxon>Dikarya</taxon>
        <taxon>Ascomycota</taxon>
        <taxon>Pezizomycotina</taxon>
        <taxon>Dothideomycetes</taxon>
        <taxon>Pleosporomycetidae</taxon>
        <taxon>Pleosporales</taxon>
        <taxon>Massarineae</taxon>
        <taxon>Periconiaceae</taxon>
        <taxon>Periconia</taxon>
    </lineage>
</organism>
<evidence type="ECO:0000313" key="8">
    <source>
        <dbReference type="EMBL" id="CAI6328645.1"/>
    </source>
</evidence>
<dbReference type="Gene3D" id="6.10.110.10">
    <property type="match status" value="1"/>
</dbReference>
<name>A0A9W4U9S1_9PLEO</name>
<dbReference type="OrthoDB" id="440424at2759"/>
<dbReference type="PANTHER" id="PTHR16932">
    <property type="entry name" value="INTERFERON ALPHA-INDUCIBLE PROTEIN 27"/>
    <property type="match status" value="1"/>
</dbReference>
<dbReference type="PANTHER" id="PTHR16932:SF18">
    <property type="entry name" value="INTERFERON, ALPHA-INDUCIBLE PROTEIN 27-LIKE 2"/>
    <property type="match status" value="1"/>
</dbReference>
<evidence type="ECO:0000256" key="5">
    <source>
        <dbReference type="ARBA" id="ARBA00023136"/>
    </source>
</evidence>
<dbReference type="Pfam" id="PF06140">
    <property type="entry name" value="Ifi-6-16"/>
    <property type="match status" value="1"/>
</dbReference>
<dbReference type="AlphaFoldDB" id="A0A9W4U9S1"/>
<comment type="similarity">
    <text evidence="2">Belongs to the IFI6/IFI27 family.</text>
</comment>
<protein>
    <submittedName>
        <fullName evidence="8">Uncharacterized protein</fullName>
    </submittedName>
</protein>
<keyword evidence="9" id="KW-1185">Reference proteome</keyword>
<reference evidence="8" key="1">
    <citation type="submission" date="2023-01" db="EMBL/GenBank/DDBJ databases">
        <authorList>
            <person name="Van Ghelder C."/>
            <person name="Rancurel C."/>
        </authorList>
    </citation>
    <scope>NUCLEOTIDE SEQUENCE</scope>
    <source>
        <strain evidence="8">CNCM I-4278</strain>
    </source>
</reference>
<evidence type="ECO:0000256" key="1">
    <source>
        <dbReference type="ARBA" id="ARBA00004141"/>
    </source>
</evidence>
<evidence type="ECO:0000256" key="2">
    <source>
        <dbReference type="ARBA" id="ARBA00007262"/>
    </source>
</evidence>
<gene>
    <name evidence="8" type="ORF">PDIGIT_LOCUS4004</name>
</gene>
<dbReference type="EMBL" id="CAOQHR010000002">
    <property type="protein sequence ID" value="CAI6328645.1"/>
    <property type="molecule type" value="Genomic_DNA"/>
</dbReference>
<dbReference type="GO" id="GO:0016020">
    <property type="term" value="C:membrane"/>
    <property type="evidence" value="ECO:0007669"/>
    <property type="project" value="UniProtKB-SubCell"/>
</dbReference>